<evidence type="ECO:0008006" key="3">
    <source>
        <dbReference type="Google" id="ProtNLM"/>
    </source>
</evidence>
<reference evidence="1" key="2">
    <citation type="submission" date="2021-04" db="EMBL/GenBank/DDBJ databases">
        <authorList>
            <person name="Gilroy R."/>
        </authorList>
    </citation>
    <scope>NUCLEOTIDE SEQUENCE</scope>
    <source>
        <strain evidence="1">CHK195-6426</strain>
    </source>
</reference>
<comment type="caution">
    <text evidence="1">The sequence shown here is derived from an EMBL/GenBank/DDBJ whole genome shotgun (WGS) entry which is preliminary data.</text>
</comment>
<dbReference type="SUPFAM" id="SSF52467">
    <property type="entry name" value="DHS-like NAD/FAD-binding domain"/>
    <property type="match status" value="1"/>
</dbReference>
<dbReference type="InterPro" id="IPR029035">
    <property type="entry name" value="DHS-like_NAD/FAD-binding_dom"/>
</dbReference>
<evidence type="ECO:0000313" key="2">
    <source>
        <dbReference type="Proteomes" id="UP000824265"/>
    </source>
</evidence>
<accession>A0A9D1UAH0</accession>
<gene>
    <name evidence="1" type="ORF">H9742_03690</name>
</gene>
<organism evidence="1 2">
    <name type="scientific">Candidatus Acetatifactor stercoripullorum</name>
    <dbReference type="NCBI Taxonomy" id="2838414"/>
    <lineage>
        <taxon>Bacteria</taxon>
        <taxon>Bacillati</taxon>
        <taxon>Bacillota</taxon>
        <taxon>Clostridia</taxon>
        <taxon>Lachnospirales</taxon>
        <taxon>Lachnospiraceae</taxon>
        <taxon>Acetatifactor</taxon>
    </lineage>
</organism>
<reference evidence="1" key="1">
    <citation type="journal article" date="2021" name="PeerJ">
        <title>Extensive microbial diversity within the chicken gut microbiome revealed by metagenomics and culture.</title>
        <authorList>
            <person name="Gilroy R."/>
            <person name="Ravi A."/>
            <person name="Getino M."/>
            <person name="Pursley I."/>
            <person name="Horton D.L."/>
            <person name="Alikhan N.F."/>
            <person name="Baker D."/>
            <person name="Gharbi K."/>
            <person name="Hall N."/>
            <person name="Watson M."/>
            <person name="Adriaenssens E.M."/>
            <person name="Foster-Nyarko E."/>
            <person name="Jarju S."/>
            <person name="Secka A."/>
            <person name="Antonio M."/>
            <person name="Oren A."/>
            <person name="Chaudhuri R.R."/>
            <person name="La Ragione R."/>
            <person name="Hildebrand F."/>
            <person name="Pallen M.J."/>
        </authorList>
    </citation>
    <scope>NUCLEOTIDE SEQUENCE</scope>
    <source>
        <strain evidence="1">CHK195-6426</strain>
    </source>
</reference>
<dbReference type="AlphaFoldDB" id="A0A9D1UAH0"/>
<proteinExistence type="predicted"/>
<dbReference type="Proteomes" id="UP000824265">
    <property type="component" value="Unassembled WGS sequence"/>
</dbReference>
<dbReference type="EMBL" id="DXGH01000019">
    <property type="protein sequence ID" value="HIW80622.1"/>
    <property type="molecule type" value="Genomic_DNA"/>
</dbReference>
<protein>
    <recommendedName>
        <fullName evidence="3">Deacetylase sirtuin-type domain-containing protein</fullName>
    </recommendedName>
</protein>
<sequence>MDKTIPEKIEQADMVLVGIGEEFNNVRRFRQRKAYRKTEEALNRSEAAWLLPAYESYCRGEKDHEVSDGLCRLAERLKDKNYFVVSVSINDEVADVPWKEGRLVMPCGSWRGKQCARGCSDVLCKTGEEDKKVLNHYFAVLEEKAQDEEELPLWTQGAIGTCPVCGSPLVLNNIYADVYNEKGYLEQWETYRKWLQGTLNRKLLILELGVGLKFPSVIRWPFEKIAFFQQKAEFYRVNEKLYQLSEELKGKGVSIAKNSIDWLQIL</sequence>
<evidence type="ECO:0000313" key="1">
    <source>
        <dbReference type="EMBL" id="HIW80622.1"/>
    </source>
</evidence>
<name>A0A9D1UAH0_9FIRM</name>